<dbReference type="GO" id="GO:0071111">
    <property type="term" value="F:cyclic-guanylate-specific phosphodiesterase activity"/>
    <property type="evidence" value="ECO:0007669"/>
    <property type="project" value="InterPro"/>
</dbReference>
<comment type="caution">
    <text evidence="2">The sequence shown here is derived from an EMBL/GenBank/DDBJ whole genome shotgun (WGS) entry which is preliminary data.</text>
</comment>
<dbReference type="PATRIC" id="fig|742159.3.peg.4476"/>
<dbReference type="PROSITE" id="PS50883">
    <property type="entry name" value="EAL"/>
    <property type="match status" value="1"/>
</dbReference>
<evidence type="ECO:0000313" key="2">
    <source>
        <dbReference type="EMBL" id="EFF75157.1"/>
    </source>
</evidence>
<dbReference type="PANTHER" id="PTHR33121:SF70">
    <property type="entry name" value="SIGNALING PROTEIN YKOW"/>
    <property type="match status" value="1"/>
</dbReference>
<dbReference type="Pfam" id="PF00563">
    <property type="entry name" value="EAL"/>
    <property type="match status" value="1"/>
</dbReference>
<dbReference type="SUPFAM" id="SSF141868">
    <property type="entry name" value="EAL domain-like"/>
    <property type="match status" value="1"/>
</dbReference>
<evidence type="ECO:0000313" key="3">
    <source>
        <dbReference type="Proteomes" id="UP000004510"/>
    </source>
</evidence>
<dbReference type="SMART" id="SM00052">
    <property type="entry name" value="EAL"/>
    <property type="match status" value="1"/>
</dbReference>
<dbReference type="PANTHER" id="PTHR33121">
    <property type="entry name" value="CYCLIC DI-GMP PHOSPHODIESTERASE PDEF"/>
    <property type="match status" value="1"/>
</dbReference>
<organism evidence="2 3">
    <name type="scientific">Achromobacter piechaudii ATCC 43553</name>
    <dbReference type="NCBI Taxonomy" id="742159"/>
    <lineage>
        <taxon>Bacteria</taxon>
        <taxon>Pseudomonadati</taxon>
        <taxon>Pseudomonadota</taxon>
        <taxon>Betaproteobacteria</taxon>
        <taxon>Burkholderiales</taxon>
        <taxon>Alcaligenaceae</taxon>
        <taxon>Achromobacter</taxon>
    </lineage>
</organism>
<dbReference type="Gene3D" id="3.20.20.450">
    <property type="entry name" value="EAL domain"/>
    <property type="match status" value="1"/>
</dbReference>
<dbReference type="InterPro" id="IPR001633">
    <property type="entry name" value="EAL_dom"/>
</dbReference>
<dbReference type="EMBL" id="ADMS01000078">
    <property type="protein sequence ID" value="EFF75157.1"/>
    <property type="molecule type" value="Genomic_DNA"/>
</dbReference>
<evidence type="ECO:0000259" key="1">
    <source>
        <dbReference type="PROSITE" id="PS50883"/>
    </source>
</evidence>
<dbReference type="CDD" id="cd01948">
    <property type="entry name" value="EAL"/>
    <property type="match status" value="1"/>
</dbReference>
<dbReference type="HOGENOM" id="CLU_000445_70_50_4"/>
<protein>
    <submittedName>
        <fullName evidence="2">Cyclic diguanylate phosphodiesterase (EAL) domain protein</fullName>
    </submittedName>
</protein>
<proteinExistence type="predicted"/>
<feature type="domain" description="EAL" evidence="1">
    <location>
        <begin position="32"/>
        <end position="286"/>
    </location>
</feature>
<reference evidence="3" key="1">
    <citation type="submission" date="2010-03" db="EMBL/GenBank/DDBJ databases">
        <title>Complete sequence of Mobiluncus curtisii ATCC 43063.</title>
        <authorList>
            <person name="Muzny D."/>
            <person name="Qin X."/>
            <person name="Deng J."/>
            <person name="Jiang H."/>
            <person name="Liu Y."/>
            <person name="Qu J."/>
            <person name="Song X.-Z."/>
            <person name="Zhang L."/>
            <person name="Thornton R."/>
            <person name="Coyle M."/>
            <person name="Francisco L."/>
            <person name="Jackson L."/>
            <person name="Javaid M."/>
            <person name="Korchina V."/>
            <person name="Kovar C."/>
            <person name="Mata R."/>
            <person name="Mathew T."/>
            <person name="Ngo R."/>
            <person name="Nguyen L."/>
            <person name="Nguyen N."/>
            <person name="Okwuonu G."/>
            <person name="Ongeri F."/>
            <person name="Pham C."/>
            <person name="Simmons D."/>
            <person name="Wilczek-Boney K."/>
            <person name="Hale W."/>
            <person name="Jakkamsetti A."/>
            <person name="Pham P."/>
            <person name="Ruth R."/>
            <person name="San Lucas F."/>
            <person name="Warren J."/>
            <person name="Zhang J."/>
            <person name="Zhao Z."/>
            <person name="Zhou C."/>
            <person name="Zhu D."/>
            <person name="Lee S."/>
            <person name="Bess C."/>
            <person name="Blankenburg K."/>
            <person name="Forbes L."/>
            <person name="Fu Q."/>
            <person name="Gubbala S."/>
            <person name="Hirani K."/>
            <person name="Jayaseelan J.C."/>
            <person name="Lara F."/>
            <person name="Munidasa M."/>
            <person name="Palculict T."/>
            <person name="Patil S."/>
            <person name="Pu L.-L."/>
            <person name="Saada N."/>
            <person name="Tang L."/>
            <person name="Weissenberger G."/>
            <person name="Zhu Y."/>
            <person name="Hemphill L."/>
            <person name="Shang Y."/>
            <person name="Youmans B."/>
            <person name="Ayvaz T."/>
            <person name="Ross M."/>
            <person name="Santibanez J."/>
            <person name="Aqrawi P."/>
            <person name="Gross S."/>
            <person name="Joshi V."/>
            <person name="Fowler G."/>
            <person name="Nazareth L."/>
            <person name="Reid J."/>
            <person name="Worley K."/>
            <person name="Petrosino J."/>
            <person name="Highlander S."/>
            <person name="Gibbs R."/>
            <person name="Gibbs R."/>
        </authorList>
    </citation>
    <scope>NUCLEOTIDE SEQUENCE [LARGE SCALE GENOMIC DNA]</scope>
    <source>
        <strain evidence="3">ATCC 43553</strain>
    </source>
</reference>
<sequence>MCSYLRPDSAGFIQEHARSVDMTPNHEASTGSVVSDDEIAAMVSGKDGLRVLLQPQMDLLTGKIVSAEALARWQHPRLGVVMPAEFIPAVNRMGLDKQLFERVCLRVIDVLLTMRRMGVAVPIAINAPATTLSDERCVDFLLDRIHAAELPASLVRVELTEDQPIRELDVLRASLMKLEDAGCEVSLDDFGTGHASLKLLSAIPLSEVKIDQYFVTRMRRSAVAFEVLRAAAELATRMGWRVVAEGVENVADIPALRAAGCRYGQGFALGRPMPLDELMVRLRTQRDGISRLGASANYASSWIEAFDGADAEPGVAVRVTTQ</sequence>
<dbReference type="InterPro" id="IPR035919">
    <property type="entry name" value="EAL_sf"/>
</dbReference>
<dbReference type="Proteomes" id="UP000004510">
    <property type="component" value="Unassembled WGS sequence"/>
</dbReference>
<name>D4XDE2_9BURK</name>
<dbReference type="AlphaFoldDB" id="D4XDE2"/>
<dbReference type="eggNOG" id="COG2200">
    <property type="taxonomic scope" value="Bacteria"/>
</dbReference>
<gene>
    <name evidence="2" type="primary">vieA</name>
    <name evidence="2" type="ORF">HMPREF0004_3489</name>
</gene>
<accession>D4XDE2</accession>
<dbReference type="InterPro" id="IPR050706">
    <property type="entry name" value="Cyclic-di-GMP_PDE-like"/>
</dbReference>